<sequence length="198" mass="23359">MEITRVYRIKKNQHIGYTRDTLVFDVNNSKINLEIEQCINSVTLNSDTKNQHITEIVNAQILVLLKDVLKILGKERNITINICLFKKDTIKLWFWNEQLSSIIHTTYPHLYFECSFIVTLQSNIDRQYYQDNSSMLNTFQKIITENEDATLTKNNEEEKEHLIKLILLEICNENQLKDEDIELVVTNYSSLNEIIRDC</sequence>
<dbReference type="Proteomes" id="UP000750334">
    <property type="component" value="Unassembled WGS sequence"/>
</dbReference>
<name>A0A9P6WED9_MAUEX</name>
<evidence type="ECO:0000313" key="4">
    <source>
        <dbReference type="Proteomes" id="UP000750334"/>
    </source>
</evidence>
<proteinExistence type="predicted"/>
<organism evidence="3 4">
    <name type="scientific">Maudiozyma exigua</name>
    <name type="common">Yeast</name>
    <name type="synonym">Kazachstania exigua</name>
    <dbReference type="NCBI Taxonomy" id="34358"/>
    <lineage>
        <taxon>Eukaryota</taxon>
        <taxon>Fungi</taxon>
        <taxon>Dikarya</taxon>
        <taxon>Ascomycota</taxon>
        <taxon>Saccharomycotina</taxon>
        <taxon>Saccharomycetes</taxon>
        <taxon>Saccharomycetales</taxon>
        <taxon>Saccharomycetaceae</taxon>
        <taxon>Maudiozyma</taxon>
    </lineage>
</organism>
<protein>
    <submittedName>
        <fullName evidence="3">Uncharacterized protein</fullName>
    </submittedName>
</protein>
<evidence type="ECO:0000313" key="3">
    <source>
        <dbReference type="EMBL" id="KAG0672069.1"/>
    </source>
</evidence>
<dbReference type="GO" id="GO:0010520">
    <property type="term" value="P:regulation of reciprocal meiotic recombination"/>
    <property type="evidence" value="ECO:0007669"/>
    <property type="project" value="InterPro"/>
</dbReference>
<dbReference type="OrthoDB" id="4062367at2759"/>
<reference evidence="3 4" key="1">
    <citation type="submission" date="2020-11" db="EMBL/GenBank/DDBJ databases">
        <title>Kefir isolates.</title>
        <authorList>
            <person name="Marcisauskas S."/>
            <person name="Kim Y."/>
            <person name="Blasche S."/>
        </authorList>
    </citation>
    <scope>NUCLEOTIDE SEQUENCE [LARGE SCALE GENOMIC DNA]</scope>
    <source>
        <strain evidence="3 4">OG2</strain>
    </source>
</reference>
<dbReference type="InterPro" id="IPR048323">
    <property type="entry name" value="Spo16_C"/>
</dbReference>
<feature type="domain" description="Spo16 protein N-terminal" evidence="1">
    <location>
        <begin position="21"/>
        <end position="147"/>
    </location>
</feature>
<keyword evidence="4" id="KW-1185">Reference proteome</keyword>
<evidence type="ECO:0000259" key="2">
    <source>
        <dbReference type="Pfam" id="PF21698"/>
    </source>
</evidence>
<dbReference type="AlphaFoldDB" id="A0A9P6WED9"/>
<evidence type="ECO:0000259" key="1">
    <source>
        <dbReference type="Pfam" id="PF19225"/>
    </source>
</evidence>
<feature type="domain" description="Spo16 protein C-terminal" evidence="2">
    <location>
        <begin position="156"/>
        <end position="198"/>
    </location>
</feature>
<dbReference type="InterPro" id="IPR043637">
    <property type="entry name" value="Spo16_N"/>
</dbReference>
<dbReference type="Pfam" id="PF19225">
    <property type="entry name" value="Spo16_N"/>
    <property type="match status" value="1"/>
</dbReference>
<dbReference type="GO" id="GO:0007130">
    <property type="term" value="P:synaptonemal complex assembly"/>
    <property type="evidence" value="ECO:0007669"/>
    <property type="project" value="InterPro"/>
</dbReference>
<accession>A0A9P6WED9</accession>
<comment type="caution">
    <text evidence="3">The sequence shown here is derived from an EMBL/GenBank/DDBJ whole genome shotgun (WGS) entry which is preliminary data.</text>
</comment>
<dbReference type="GO" id="GO:0000217">
    <property type="term" value="F:DNA secondary structure binding"/>
    <property type="evidence" value="ECO:0007669"/>
    <property type="project" value="InterPro"/>
</dbReference>
<dbReference type="EMBL" id="PUHR01000005">
    <property type="protein sequence ID" value="KAG0672069.1"/>
    <property type="molecule type" value="Genomic_DNA"/>
</dbReference>
<gene>
    <name evidence="3" type="ORF">C6P45_004084</name>
</gene>
<dbReference type="Pfam" id="PF21698">
    <property type="entry name" value="Spo16_C"/>
    <property type="match status" value="1"/>
</dbReference>